<name>A0ABW4C928_9BACL</name>
<evidence type="ECO:0000313" key="3">
    <source>
        <dbReference type="Proteomes" id="UP001597282"/>
    </source>
</evidence>
<keyword evidence="1" id="KW-1133">Transmembrane helix</keyword>
<evidence type="ECO:0000313" key="2">
    <source>
        <dbReference type="EMBL" id="MFD1427252.1"/>
    </source>
</evidence>
<comment type="caution">
    <text evidence="2">The sequence shown here is derived from an EMBL/GenBank/DDBJ whole genome shotgun (WGS) entry which is preliminary data.</text>
</comment>
<feature type="transmembrane region" description="Helical" evidence="1">
    <location>
        <begin position="35"/>
        <end position="54"/>
    </location>
</feature>
<reference evidence="3" key="1">
    <citation type="journal article" date="2019" name="Int. J. Syst. Evol. Microbiol.">
        <title>The Global Catalogue of Microorganisms (GCM) 10K type strain sequencing project: providing services to taxonomists for standard genome sequencing and annotation.</title>
        <authorList>
            <consortium name="The Broad Institute Genomics Platform"/>
            <consortium name="The Broad Institute Genome Sequencing Center for Infectious Disease"/>
            <person name="Wu L."/>
            <person name="Ma J."/>
        </authorList>
    </citation>
    <scope>NUCLEOTIDE SEQUENCE [LARGE SCALE GENOMIC DNA]</scope>
    <source>
        <strain evidence="3">S1</strain>
    </source>
</reference>
<dbReference type="EMBL" id="JBHTNU010000008">
    <property type="protein sequence ID" value="MFD1427252.1"/>
    <property type="molecule type" value="Genomic_DNA"/>
</dbReference>
<dbReference type="Pfam" id="PF06612">
    <property type="entry name" value="DUF1146"/>
    <property type="match status" value="1"/>
</dbReference>
<keyword evidence="1" id="KW-0812">Transmembrane</keyword>
<dbReference type="Proteomes" id="UP001597282">
    <property type="component" value="Unassembled WGS sequence"/>
</dbReference>
<accession>A0ABW4C928</accession>
<proteinExistence type="predicted"/>
<dbReference type="InterPro" id="IPR009526">
    <property type="entry name" value="DUF1146"/>
</dbReference>
<sequence length="67" mass="7627">MNILTSLICITLSWWVLQNVRFDLFLREPGGIQGKALQVILAIVLGHGLATFFIDYMGWSGMIRQLF</sequence>
<organism evidence="2 3">
    <name type="scientific">Kroppenstedtia sanguinis</name>
    <dbReference type="NCBI Taxonomy" id="1380684"/>
    <lineage>
        <taxon>Bacteria</taxon>
        <taxon>Bacillati</taxon>
        <taxon>Bacillota</taxon>
        <taxon>Bacilli</taxon>
        <taxon>Bacillales</taxon>
        <taxon>Thermoactinomycetaceae</taxon>
        <taxon>Kroppenstedtia</taxon>
    </lineage>
</organism>
<keyword evidence="3" id="KW-1185">Reference proteome</keyword>
<keyword evidence="1" id="KW-0472">Membrane</keyword>
<gene>
    <name evidence="2" type="ORF">ACFQ4Y_09980</name>
</gene>
<protein>
    <submittedName>
        <fullName evidence="2">DUF1146 family protein</fullName>
    </submittedName>
</protein>
<evidence type="ECO:0000256" key="1">
    <source>
        <dbReference type="SAM" id="Phobius"/>
    </source>
</evidence>